<dbReference type="Proteomes" id="UP000646911">
    <property type="component" value="Unassembled WGS sequence"/>
</dbReference>
<reference evidence="1 2" key="1">
    <citation type="submission" date="2020-08" db="EMBL/GenBank/DDBJ databases">
        <title>Novel species isolated from subtropical streams in China.</title>
        <authorList>
            <person name="Lu H."/>
        </authorList>
    </citation>
    <scope>NUCLEOTIDE SEQUENCE [LARGE SCALE GENOMIC DNA]</scope>
    <source>
        <strain evidence="1 2">NL8W</strain>
    </source>
</reference>
<sequence>MKILPRYIEDEGGKCTSSISLVDNLDVLSVEDAHAIANYMESCTVIDEWLSNIRDPITKQFSIPSKTWSDGVYVWDSSHIHYVKNYRVRLPGQFVDHVKYRVALGFDFKTLMKDALRAEFELILDKLLNGDESFYVTYDVKRFN</sequence>
<protein>
    <submittedName>
        <fullName evidence="1">Uncharacterized protein</fullName>
    </submittedName>
</protein>
<comment type="caution">
    <text evidence="1">The sequence shown here is derived from an EMBL/GenBank/DDBJ whole genome shotgun (WGS) entry which is preliminary data.</text>
</comment>
<evidence type="ECO:0000313" key="1">
    <source>
        <dbReference type="EMBL" id="MBC3911561.1"/>
    </source>
</evidence>
<proteinExistence type="predicted"/>
<gene>
    <name evidence="1" type="ORF">H8L47_28755</name>
</gene>
<dbReference type="EMBL" id="JACOFX010000041">
    <property type="protein sequence ID" value="MBC3911561.1"/>
    <property type="molecule type" value="Genomic_DNA"/>
</dbReference>
<name>A0ABR6ZIX3_9BURK</name>
<organism evidence="1 2">
    <name type="scientific">Undibacterium umbellatum</name>
    <dbReference type="NCBI Taxonomy" id="2762300"/>
    <lineage>
        <taxon>Bacteria</taxon>
        <taxon>Pseudomonadati</taxon>
        <taxon>Pseudomonadota</taxon>
        <taxon>Betaproteobacteria</taxon>
        <taxon>Burkholderiales</taxon>
        <taxon>Oxalobacteraceae</taxon>
        <taxon>Undibacterium</taxon>
    </lineage>
</organism>
<dbReference type="RefSeq" id="WP_186957265.1">
    <property type="nucleotide sequence ID" value="NZ_JACOFX010000041.1"/>
</dbReference>
<accession>A0ABR6ZIX3</accession>
<keyword evidence="2" id="KW-1185">Reference proteome</keyword>
<evidence type="ECO:0000313" key="2">
    <source>
        <dbReference type="Proteomes" id="UP000646911"/>
    </source>
</evidence>